<reference evidence="1 2" key="1">
    <citation type="submission" date="2024-05" db="EMBL/GenBank/DDBJ databases">
        <title>A draft genome resource for the thread blight pathogen Marasmius tenuissimus strain MS-2.</title>
        <authorList>
            <person name="Yulfo-Soto G.E."/>
            <person name="Baruah I.K."/>
            <person name="Amoako-Attah I."/>
            <person name="Bukari Y."/>
            <person name="Meinhardt L.W."/>
            <person name="Bailey B.A."/>
            <person name="Cohen S.P."/>
        </authorList>
    </citation>
    <scope>NUCLEOTIDE SEQUENCE [LARGE SCALE GENOMIC DNA]</scope>
    <source>
        <strain evidence="1 2">MS-2</strain>
    </source>
</reference>
<sequence>MKRRHNNASSLSSRVEFIVTQEDDEPQYEQRKGGSYDERWNEATAQLRRVFDLLTIQRPRLFNASGQGGLFADIPLYDPTAPDNDDWNDEGFQPALGEEGAVNSHAGGEYDYHTFLSTLLAEAPSRVDLRDRRHRTEERTQAWSRQITRLVDAYLKYQATGCPGEEELEGERWRILLVDFEDYEHNPGVRSVSKAETSNETLCRFGLLGGSPDNPNVAFPFQLLETFRQIHWVCPRFSINQLSRVLTNIHGRFPSPSLEDQLRVAYDAYLWIQREVQSRVDHELGRDSSHFIRNVCPPCLYQLDNEELLTPSILLAMDGNNSLKMVDSEKHSGRTRFDTRSIEHPRWLDAATVDIFKDEVADSYRRTGVCPQYFSRLSRVII</sequence>
<protein>
    <submittedName>
        <fullName evidence="1">Uncharacterized protein</fullName>
    </submittedName>
</protein>
<name>A0ABR2ZQC6_9AGAR</name>
<accession>A0ABR2ZQC6</accession>
<keyword evidence="2" id="KW-1185">Reference proteome</keyword>
<organism evidence="1 2">
    <name type="scientific">Marasmius tenuissimus</name>
    <dbReference type="NCBI Taxonomy" id="585030"/>
    <lineage>
        <taxon>Eukaryota</taxon>
        <taxon>Fungi</taxon>
        <taxon>Dikarya</taxon>
        <taxon>Basidiomycota</taxon>
        <taxon>Agaricomycotina</taxon>
        <taxon>Agaricomycetes</taxon>
        <taxon>Agaricomycetidae</taxon>
        <taxon>Agaricales</taxon>
        <taxon>Marasmiineae</taxon>
        <taxon>Marasmiaceae</taxon>
        <taxon>Marasmius</taxon>
    </lineage>
</organism>
<gene>
    <name evidence="1" type="ORF">AAF712_009485</name>
</gene>
<comment type="caution">
    <text evidence="1">The sequence shown here is derived from an EMBL/GenBank/DDBJ whole genome shotgun (WGS) entry which is preliminary data.</text>
</comment>
<evidence type="ECO:0000313" key="1">
    <source>
        <dbReference type="EMBL" id="KAL0063568.1"/>
    </source>
</evidence>
<dbReference type="EMBL" id="JBBXMP010000078">
    <property type="protein sequence ID" value="KAL0063568.1"/>
    <property type="molecule type" value="Genomic_DNA"/>
</dbReference>
<dbReference type="Proteomes" id="UP001437256">
    <property type="component" value="Unassembled WGS sequence"/>
</dbReference>
<evidence type="ECO:0000313" key="2">
    <source>
        <dbReference type="Proteomes" id="UP001437256"/>
    </source>
</evidence>
<proteinExistence type="predicted"/>